<dbReference type="InParanoid" id="K5WLI9"/>
<gene>
    <name evidence="1" type="ORF">PHACADRAFT_26077</name>
</gene>
<protein>
    <submittedName>
        <fullName evidence="1">Uncharacterized protein</fullName>
    </submittedName>
</protein>
<dbReference type="EMBL" id="JH930469">
    <property type="protein sequence ID" value="EKM60054.1"/>
    <property type="molecule type" value="Genomic_DNA"/>
</dbReference>
<organism evidence="1 2">
    <name type="scientific">Phanerochaete carnosa (strain HHB-10118-sp)</name>
    <name type="common">White-rot fungus</name>
    <name type="synonym">Peniophora carnosa</name>
    <dbReference type="NCBI Taxonomy" id="650164"/>
    <lineage>
        <taxon>Eukaryota</taxon>
        <taxon>Fungi</taxon>
        <taxon>Dikarya</taxon>
        <taxon>Basidiomycota</taxon>
        <taxon>Agaricomycotina</taxon>
        <taxon>Agaricomycetes</taxon>
        <taxon>Polyporales</taxon>
        <taxon>Phanerochaetaceae</taxon>
        <taxon>Phanerochaete</taxon>
    </lineage>
</organism>
<dbReference type="OrthoDB" id="2803164at2759"/>
<dbReference type="KEGG" id="pco:PHACADRAFT_26077"/>
<dbReference type="Proteomes" id="UP000008370">
    <property type="component" value="Unassembled WGS sequence"/>
</dbReference>
<dbReference type="RefSeq" id="XP_007391321.1">
    <property type="nucleotide sequence ID" value="XM_007391259.1"/>
</dbReference>
<evidence type="ECO:0000313" key="2">
    <source>
        <dbReference type="Proteomes" id="UP000008370"/>
    </source>
</evidence>
<dbReference type="HOGENOM" id="CLU_1001523_0_0_1"/>
<accession>K5WLI9</accession>
<proteinExistence type="predicted"/>
<dbReference type="GeneID" id="18917811"/>
<evidence type="ECO:0000313" key="1">
    <source>
        <dbReference type="EMBL" id="EKM60054.1"/>
    </source>
</evidence>
<dbReference type="AlphaFoldDB" id="K5WLI9"/>
<reference evidence="1 2" key="1">
    <citation type="journal article" date="2012" name="BMC Genomics">
        <title>Comparative genomics of the white-rot fungi, Phanerochaete carnosa and P. chrysosporium, to elucidate the genetic basis of the distinct wood types they colonize.</title>
        <authorList>
            <person name="Suzuki H."/>
            <person name="MacDonald J."/>
            <person name="Syed K."/>
            <person name="Salamov A."/>
            <person name="Hori C."/>
            <person name="Aerts A."/>
            <person name="Henrissat B."/>
            <person name="Wiebenga A."/>
            <person name="vanKuyk P.A."/>
            <person name="Barry K."/>
            <person name="Lindquist E."/>
            <person name="LaButti K."/>
            <person name="Lapidus A."/>
            <person name="Lucas S."/>
            <person name="Coutinho P."/>
            <person name="Gong Y."/>
            <person name="Samejima M."/>
            <person name="Mahadevan R."/>
            <person name="Abou-Zaid M."/>
            <person name="de Vries R.P."/>
            <person name="Igarashi K."/>
            <person name="Yadav J.S."/>
            <person name="Grigoriev I.V."/>
            <person name="Master E.R."/>
        </authorList>
    </citation>
    <scope>NUCLEOTIDE SEQUENCE [LARGE SCALE GENOMIC DNA]</scope>
    <source>
        <strain evidence="1 2">HHB-10118-sp</strain>
    </source>
</reference>
<name>K5WLI9_PHACS</name>
<keyword evidence="2" id="KW-1185">Reference proteome</keyword>
<sequence length="278" mass="31552">MLQRYHALSDKEKTKCIYDYELMHKFKKRIGRTTSQGKIQDFSHTTAILEEIILDLDNRIGVKGFFCLVRSITESAIKLRWWFSSADLKRFLSIGWHKWCDSKQIGMMVEAFTIAGSFVLGASQYHTGTNAATRANSLIGVLRTNKLNAEFTKAQIWDKMKDLLGQSQLTITYILVTDSRASSRYYQKHFSRHGIIQRYGVVLVSWPKDLSFVNPSDLTNNLTTLELLLQALNNGTCHFICPTDAKLSQRKAAWLAGIANGTVEAPKQRKKRSNAGKP</sequence>